<protein>
    <submittedName>
        <fullName evidence="2">Uncharacterized protein</fullName>
    </submittedName>
</protein>
<organism evidence="2 3">
    <name type="scientific">Asterophora parasitica</name>
    <dbReference type="NCBI Taxonomy" id="117018"/>
    <lineage>
        <taxon>Eukaryota</taxon>
        <taxon>Fungi</taxon>
        <taxon>Dikarya</taxon>
        <taxon>Basidiomycota</taxon>
        <taxon>Agaricomycotina</taxon>
        <taxon>Agaricomycetes</taxon>
        <taxon>Agaricomycetidae</taxon>
        <taxon>Agaricales</taxon>
        <taxon>Tricholomatineae</taxon>
        <taxon>Lyophyllaceae</taxon>
        <taxon>Asterophora</taxon>
    </lineage>
</organism>
<evidence type="ECO:0000313" key="3">
    <source>
        <dbReference type="Proteomes" id="UP000775547"/>
    </source>
</evidence>
<reference evidence="2" key="2">
    <citation type="submission" date="2021-10" db="EMBL/GenBank/DDBJ databases">
        <title>Phylogenomics reveals ancestral predisposition of the termite-cultivated fungus Termitomyces towards a domesticated lifestyle.</title>
        <authorList>
            <person name="Auxier B."/>
            <person name="Grum-Grzhimaylo A."/>
            <person name="Cardenas M.E."/>
            <person name="Lodge J.D."/>
            <person name="Laessoe T."/>
            <person name="Pedersen O."/>
            <person name="Smith M.E."/>
            <person name="Kuyper T.W."/>
            <person name="Franco-Molano E.A."/>
            <person name="Baroni T.J."/>
            <person name="Aanen D.K."/>
        </authorList>
    </citation>
    <scope>NUCLEOTIDE SEQUENCE</scope>
    <source>
        <strain evidence="2">AP01</strain>
        <tissue evidence="2">Mycelium</tissue>
    </source>
</reference>
<dbReference type="EMBL" id="JABCKV010000036">
    <property type="protein sequence ID" value="KAG5645596.1"/>
    <property type="molecule type" value="Genomic_DNA"/>
</dbReference>
<comment type="caution">
    <text evidence="2">The sequence shown here is derived from an EMBL/GenBank/DDBJ whole genome shotgun (WGS) entry which is preliminary data.</text>
</comment>
<gene>
    <name evidence="2" type="ORF">DXG03_005734</name>
</gene>
<keyword evidence="3" id="KW-1185">Reference proteome</keyword>
<feature type="region of interest" description="Disordered" evidence="1">
    <location>
        <begin position="54"/>
        <end position="104"/>
    </location>
</feature>
<name>A0A9P7KBC9_9AGAR</name>
<proteinExistence type="predicted"/>
<accession>A0A9P7KBC9</accession>
<evidence type="ECO:0000256" key="1">
    <source>
        <dbReference type="SAM" id="MobiDB-lite"/>
    </source>
</evidence>
<evidence type="ECO:0000313" key="2">
    <source>
        <dbReference type="EMBL" id="KAG5645596.1"/>
    </source>
</evidence>
<feature type="compositionally biased region" description="Low complexity" evidence="1">
    <location>
        <begin position="83"/>
        <end position="104"/>
    </location>
</feature>
<dbReference type="Proteomes" id="UP000775547">
    <property type="component" value="Unassembled WGS sequence"/>
</dbReference>
<dbReference type="OrthoDB" id="3268560at2759"/>
<feature type="region of interest" description="Disordered" evidence="1">
    <location>
        <begin position="1"/>
        <end position="38"/>
    </location>
</feature>
<feature type="compositionally biased region" description="Low complexity" evidence="1">
    <location>
        <begin position="55"/>
        <end position="70"/>
    </location>
</feature>
<reference evidence="2" key="1">
    <citation type="submission" date="2020-07" db="EMBL/GenBank/DDBJ databases">
        <authorList>
            <person name="Nieuwenhuis M."/>
            <person name="Van De Peppel L.J.J."/>
        </authorList>
    </citation>
    <scope>NUCLEOTIDE SEQUENCE</scope>
    <source>
        <strain evidence="2">AP01</strain>
        <tissue evidence="2">Mycelium</tissue>
    </source>
</reference>
<dbReference type="AlphaFoldDB" id="A0A9P7KBC9"/>
<sequence length="272" mass="29063">MSALSRFLRPPPTTTARRAYSSFFSSKSGGGGGRYFNSAKPSKVVVTNANATKVSEAAPEPASDVAAAPPQGTGVINAKDQPPSKTSSSPSSSSSSPVSTPNTTEALHKATSSIFGANSNSAFLHRPQHPVVNAKDFKMHQFFSLHRPLLLLGHPTSILDSAPADAPFLRSAASEAANAAEATSAESQWLLDEFPEATADADAAAARQLTRALTMAHGGAAVAWEDTLRRLGLDVDKDADRVGLQQKWDREWTEVMLDSVKRKRRKKMKKHK</sequence>